<accession>A0ABD6DJD5</accession>
<organism evidence="2 3">
    <name type="scientific">Haloarchaeobius litoreus</name>
    <dbReference type="NCBI Taxonomy" id="755306"/>
    <lineage>
        <taxon>Archaea</taxon>
        <taxon>Methanobacteriati</taxon>
        <taxon>Methanobacteriota</taxon>
        <taxon>Stenosarchaea group</taxon>
        <taxon>Halobacteria</taxon>
        <taxon>Halobacteriales</taxon>
        <taxon>Halorubellaceae</taxon>
        <taxon>Haloarchaeobius</taxon>
    </lineage>
</organism>
<protein>
    <submittedName>
        <fullName evidence="2">Uncharacterized protein</fullName>
    </submittedName>
</protein>
<reference evidence="2 3" key="1">
    <citation type="journal article" date="2019" name="Int. J. Syst. Evol. Microbiol.">
        <title>The Global Catalogue of Microorganisms (GCM) 10K type strain sequencing project: providing services to taxonomists for standard genome sequencing and annotation.</title>
        <authorList>
            <consortium name="The Broad Institute Genomics Platform"/>
            <consortium name="The Broad Institute Genome Sequencing Center for Infectious Disease"/>
            <person name="Wu L."/>
            <person name="Ma J."/>
        </authorList>
    </citation>
    <scope>NUCLEOTIDE SEQUENCE [LARGE SCALE GENOMIC DNA]</scope>
    <source>
        <strain evidence="2 3">CGMCC 1.10390</strain>
    </source>
</reference>
<comment type="caution">
    <text evidence="2">The sequence shown here is derived from an EMBL/GenBank/DDBJ whole genome shotgun (WGS) entry which is preliminary data.</text>
</comment>
<feature type="transmembrane region" description="Helical" evidence="1">
    <location>
        <begin position="21"/>
        <end position="38"/>
    </location>
</feature>
<evidence type="ECO:0000313" key="2">
    <source>
        <dbReference type="EMBL" id="MFD1645203.1"/>
    </source>
</evidence>
<keyword evidence="1" id="KW-0812">Transmembrane</keyword>
<dbReference type="EMBL" id="JBHUDO010000002">
    <property type="protein sequence ID" value="MFD1645203.1"/>
    <property type="molecule type" value="Genomic_DNA"/>
</dbReference>
<gene>
    <name evidence="2" type="ORF">ACFSBL_05860</name>
</gene>
<evidence type="ECO:0000313" key="3">
    <source>
        <dbReference type="Proteomes" id="UP001597034"/>
    </source>
</evidence>
<proteinExistence type="predicted"/>
<keyword evidence="3" id="KW-1185">Reference proteome</keyword>
<dbReference type="Proteomes" id="UP001597034">
    <property type="component" value="Unassembled WGS sequence"/>
</dbReference>
<sequence length="85" mass="9627">MSDSDRSVTDSLKGFFKEYNNVYVVVLFGYGLVVFPWLRAEGFYELGVVIGVVLLAGMVLALRANVERARERLGGNDEEYERRGF</sequence>
<feature type="transmembrane region" description="Helical" evidence="1">
    <location>
        <begin position="44"/>
        <end position="62"/>
    </location>
</feature>
<dbReference type="AlphaFoldDB" id="A0ABD6DJD5"/>
<keyword evidence="1" id="KW-0472">Membrane</keyword>
<dbReference type="RefSeq" id="WP_256399287.1">
    <property type="nucleotide sequence ID" value="NZ_JANHJR010000001.1"/>
</dbReference>
<evidence type="ECO:0000256" key="1">
    <source>
        <dbReference type="SAM" id="Phobius"/>
    </source>
</evidence>
<name>A0ABD6DJD5_9EURY</name>
<keyword evidence="1" id="KW-1133">Transmembrane helix</keyword>